<feature type="transmembrane region" description="Helical" evidence="9">
    <location>
        <begin position="553"/>
        <end position="574"/>
    </location>
</feature>
<keyword evidence="11" id="KW-1185">Reference proteome</keyword>
<evidence type="ECO:0000256" key="5">
    <source>
        <dbReference type="ARBA" id="ARBA00022989"/>
    </source>
</evidence>
<keyword evidence="6 9" id="KW-0472">Membrane</keyword>
<dbReference type="Proteomes" id="UP000594262">
    <property type="component" value="Unplaced"/>
</dbReference>
<dbReference type="AlphaFoldDB" id="A0A7M5V0V9"/>
<evidence type="ECO:0000256" key="2">
    <source>
        <dbReference type="ARBA" id="ARBA00022448"/>
    </source>
</evidence>
<evidence type="ECO:0000256" key="9">
    <source>
        <dbReference type="SAM" id="Phobius"/>
    </source>
</evidence>
<accession>A0A7M5V0V9</accession>
<evidence type="ECO:0008006" key="12">
    <source>
        <dbReference type="Google" id="ProtNLM"/>
    </source>
</evidence>
<dbReference type="Pfam" id="PF14752">
    <property type="entry name" value="RBP_receptor"/>
    <property type="match status" value="1"/>
</dbReference>
<protein>
    <recommendedName>
        <fullName evidence="12">Receptor for retinol uptake STRA6</fullName>
    </recommendedName>
</protein>
<feature type="region of interest" description="Disordered" evidence="8">
    <location>
        <begin position="757"/>
        <end position="785"/>
    </location>
</feature>
<keyword evidence="4 9" id="KW-0812">Transmembrane</keyword>
<keyword evidence="3" id="KW-1003">Cell membrane</keyword>
<proteinExistence type="predicted"/>
<dbReference type="PANTHER" id="PTHR21444">
    <property type="entry name" value="COILED-COIL DOMAIN-CONTAINING PROTEIN 180"/>
    <property type="match status" value="1"/>
</dbReference>
<dbReference type="GO" id="GO:0038023">
    <property type="term" value="F:signaling receptor activity"/>
    <property type="evidence" value="ECO:0007669"/>
    <property type="project" value="InterPro"/>
</dbReference>
<feature type="transmembrane region" description="Helical" evidence="9">
    <location>
        <begin position="378"/>
        <end position="405"/>
    </location>
</feature>
<dbReference type="GO" id="GO:0071939">
    <property type="term" value="P:vitamin A import into cell"/>
    <property type="evidence" value="ECO:0007669"/>
    <property type="project" value="TreeGrafter"/>
</dbReference>
<feature type="transmembrane region" description="Helical" evidence="9">
    <location>
        <begin position="443"/>
        <end position="465"/>
    </location>
</feature>
<dbReference type="GO" id="GO:0034632">
    <property type="term" value="F:retinol transmembrane transporter activity"/>
    <property type="evidence" value="ECO:0007669"/>
    <property type="project" value="InterPro"/>
</dbReference>
<evidence type="ECO:0000256" key="8">
    <source>
        <dbReference type="SAM" id="MobiDB-lite"/>
    </source>
</evidence>
<evidence type="ECO:0000256" key="1">
    <source>
        <dbReference type="ARBA" id="ARBA00004651"/>
    </source>
</evidence>
<dbReference type="GO" id="GO:0005886">
    <property type="term" value="C:plasma membrane"/>
    <property type="evidence" value="ECO:0007669"/>
    <property type="project" value="UniProtKB-SubCell"/>
</dbReference>
<feature type="transmembrane region" description="Helical" evidence="9">
    <location>
        <begin position="190"/>
        <end position="211"/>
    </location>
</feature>
<feature type="transmembrane region" description="Helical" evidence="9">
    <location>
        <begin position="265"/>
        <end position="291"/>
    </location>
</feature>
<dbReference type="EnsemblMetazoa" id="CLYHEMT000536.1">
    <property type="protein sequence ID" value="CLYHEMP000536.1"/>
    <property type="gene ID" value="CLYHEMG000536"/>
</dbReference>
<evidence type="ECO:0000256" key="6">
    <source>
        <dbReference type="ARBA" id="ARBA00023136"/>
    </source>
</evidence>
<evidence type="ECO:0000313" key="10">
    <source>
        <dbReference type="EnsemblMetazoa" id="CLYHEMP000536.1"/>
    </source>
</evidence>
<evidence type="ECO:0000256" key="4">
    <source>
        <dbReference type="ARBA" id="ARBA00022692"/>
    </source>
</evidence>
<evidence type="ECO:0000313" key="11">
    <source>
        <dbReference type="Proteomes" id="UP000594262"/>
    </source>
</evidence>
<dbReference type="PANTHER" id="PTHR21444:SF15">
    <property type="entry name" value="RECEPTOR FOR RETINOL UPTAKE STRA6"/>
    <property type="match status" value="1"/>
</dbReference>
<dbReference type="InterPro" id="IPR026612">
    <property type="entry name" value="STRA6-like"/>
</dbReference>
<reference evidence="10" key="1">
    <citation type="submission" date="2021-01" db="UniProtKB">
        <authorList>
            <consortium name="EnsemblMetazoa"/>
        </authorList>
    </citation>
    <scope>IDENTIFICATION</scope>
</reference>
<comment type="subcellular location">
    <subcellularLocation>
        <location evidence="1">Cell membrane</location>
        <topology evidence="1">Multi-pass membrane protein</topology>
    </subcellularLocation>
</comment>
<evidence type="ECO:0000256" key="7">
    <source>
        <dbReference type="ARBA" id="ARBA00023170"/>
    </source>
</evidence>
<organism evidence="10 11">
    <name type="scientific">Clytia hemisphaerica</name>
    <dbReference type="NCBI Taxonomy" id="252671"/>
    <lineage>
        <taxon>Eukaryota</taxon>
        <taxon>Metazoa</taxon>
        <taxon>Cnidaria</taxon>
        <taxon>Hydrozoa</taxon>
        <taxon>Hydroidolina</taxon>
        <taxon>Leptothecata</taxon>
        <taxon>Obeliida</taxon>
        <taxon>Clytiidae</taxon>
        <taxon>Clytia</taxon>
    </lineage>
</organism>
<feature type="transmembrane region" description="Helical" evidence="9">
    <location>
        <begin position="508"/>
        <end position="533"/>
    </location>
</feature>
<feature type="transmembrane region" description="Helical" evidence="9">
    <location>
        <begin position="100"/>
        <end position="120"/>
    </location>
</feature>
<keyword evidence="2" id="KW-0813">Transport</keyword>
<feature type="transmembrane region" description="Helical" evidence="9">
    <location>
        <begin position="595"/>
        <end position="621"/>
    </location>
</feature>
<keyword evidence="7" id="KW-0675">Receptor</keyword>
<evidence type="ECO:0000256" key="3">
    <source>
        <dbReference type="ARBA" id="ARBA00022475"/>
    </source>
</evidence>
<keyword evidence="5 9" id="KW-1133">Transmembrane helix</keyword>
<dbReference type="OrthoDB" id="2376984at2759"/>
<sequence length="812" mass="94092">MVGDDTMRESPQEFLNILIYLTPGQLAKFYIVANETMERFVNHTVPCIEDTIQENLNIMNGTALWEPIWKDCFFWAPTPTPSPGPAPGEVICESMGITPLIRLTLFGLSILLLTFMTFFVQKRRRACRDCCWGFPGPVVPLNMLDSFENRKGYMMAFGLAANSIVDVIFGENSEMIGHDLSKQIDGQLKNYSFLSIFMKIFLSVYVAMMSYPFFVAQNVRNKMIGSTFGILISTYWLAFELYKFIAYGGSCFKQINEQEGYGRSILYVLFDMPKLICLAGLVLKFAYNIFVTLEKRSEKKRQGKHVNWVYENDTNWKEEYMYIHIKEVFKKHRIAKEEKRLKRLGKVEEEPPFLQRMKTKIRGMMYEVKPGFQYGTRFCVSLCIAVLAVYGIMCFSIGLGIVIFVKLLNQLIDNVDGVQWLSDNIKVAKQDIIDYGNALGTSYWLAMMTSVILFALVMMNQMTWYRRHVIKLRSGDRSFLPSGIQKKTLAPARLMTASFKYAGFQVGYCIWGFLLSFFVFYIGWMVIVTQFILPMKRHELSLLLTLLIKQWPNILIAITMIVLQMLIARCCFVASPDSLAIDNRRAYHIFSYFMLFFNIFFGLVSCLLRIIIGLVLGVVFMQRLSKSTLPRSYERRDRGYLSYVSFLLLEHQHSNPALQCFVRFLLEDMKKDLKDDFFKNEQVNNSQSLCMELIKIDNTVATKAKEARNKHIRARNRWHLFVTMTMNPSIIKYRIRFLDVNIESSILSDKMKNLLDEGPNMKIKDDNDDKSRPSSSLSLRQRQGKVSHAYSNEEIDENYYVFKGEVEKPVIA</sequence>
<name>A0A7M5V0V9_9CNID</name>
<feature type="compositionally biased region" description="Basic and acidic residues" evidence="8">
    <location>
        <begin position="762"/>
        <end position="772"/>
    </location>
</feature>
<feature type="transmembrane region" description="Helical" evidence="9">
    <location>
        <begin position="223"/>
        <end position="245"/>
    </location>
</feature>
<feature type="transmembrane region" description="Helical" evidence="9">
    <location>
        <begin position="152"/>
        <end position="170"/>
    </location>
</feature>